<accession>A0ABD2NVJ2</accession>
<dbReference type="Pfam" id="PF00106">
    <property type="entry name" value="adh_short"/>
    <property type="match status" value="1"/>
</dbReference>
<comment type="caution">
    <text evidence="4">The sequence shown here is derived from an EMBL/GenBank/DDBJ whole genome shotgun (WGS) entry which is preliminary data.</text>
</comment>
<reference evidence="4 5" key="1">
    <citation type="journal article" date="2021" name="BMC Biol.">
        <title>Horizontally acquired antibacterial genes associated with adaptive radiation of ladybird beetles.</title>
        <authorList>
            <person name="Li H.S."/>
            <person name="Tang X.F."/>
            <person name="Huang Y.H."/>
            <person name="Xu Z.Y."/>
            <person name="Chen M.L."/>
            <person name="Du X.Y."/>
            <person name="Qiu B.Y."/>
            <person name="Chen P.T."/>
            <person name="Zhang W."/>
            <person name="Slipinski A."/>
            <person name="Escalona H.E."/>
            <person name="Waterhouse R.M."/>
            <person name="Zwick A."/>
            <person name="Pang H."/>
        </authorList>
    </citation>
    <scope>NUCLEOTIDE SEQUENCE [LARGE SCALE GENOMIC DNA]</scope>
    <source>
        <strain evidence="4">SYSU2018</strain>
    </source>
</reference>
<evidence type="ECO:0000256" key="2">
    <source>
        <dbReference type="ARBA" id="ARBA00023002"/>
    </source>
</evidence>
<sequence length="250" mass="27298">MVLSMDKWVGKVAVVTGASSGIGAAIVEELVEHGVKVIGLARRVELVEELANKLSNQKGELHALKVDISNTQEIVNVFKTIEEKFGAVHILVNNAGILLKSSLLDGDVEKWRKTFDTNVLGACTATKEAISIMRKHDVDGYVINMNSTLGHKIPPISFNVYPASKFAITALTETLKFELGTLNKKIRVTSISPGLVETEIFKTENFTLPGMSEMPIMVPRDIADTVIFVLSTPQHVQVEELIVNPTGTMM</sequence>
<dbReference type="InterPro" id="IPR036291">
    <property type="entry name" value="NAD(P)-bd_dom_sf"/>
</dbReference>
<dbReference type="GO" id="GO:0016616">
    <property type="term" value="F:oxidoreductase activity, acting on the CH-OH group of donors, NAD or NADP as acceptor"/>
    <property type="evidence" value="ECO:0007669"/>
    <property type="project" value="UniProtKB-ARBA"/>
</dbReference>
<dbReference type="FunFam" id="3.40.50.720:FF:000047">
    <property type="entry name" value="NADP-dependent L-serine/L-allo-threonine dehydrogenase"/>
    <property type="match status" value="1"/>
</dbReference>
<evidence type="ECO:0000313" key="4">
    <source>
        <dbReference type="EMBL" id="KAL3282660.1"/>
    </source>
</evidence>
<keyword evidence="5" id="KW-1185">Reference proteome</keyword>
<organism evidence="4 5">
    <name type="scientific">Cryptolaemus montrouzieri</name>
    <dbReference type="NCBI Taxonomy" id="559131"/>
    <lineage>
        <taxon>Eukaryota</taxon>
        <taxon>Metazoa</taxon>
        <taxon>Ecdysozoa</taxon>
        <taxon>Arthropoda</taxon>
        <taxon>Hexapoda</taxon>
        <taxon>Insecta</taxon>
        <taxon>Pterygota</taxon>
        <taxon>Neoptera</taxon>
        <taxon>Endopterygota</taxon>
        <taxon>Coleoptera</taxon>
        <taxon>Polyphaga</taxon>
        <taxon>Cucujiformia</taxon>
        <taxon>Coccinelloidea</taxon>
        <taxon>Coccinellidae</taxon>
        <taxon>Scymninae</taxon>
        <taxon>Scymnini</taxon>
        <taxon>Cryptolaemus</taxon>
    </lineage>
</organism>
<dbReference type="AlphaFoldDB" id="A0ABD2NVJ2"/>
<protein>
    <recommendedName>
        <fullName evidence="6">Farnesol dehydrogenase-like</fullName>
    </recommendedName>
</protein>
<dbReference type="PRINTS" id="PR00081">
    <property type="entry name" value="GDHRDH"/>
</dbReference>
<evidence type="ECO:0000256" key="1">
    <source>
        <dbReference type="ARBA" id="ARBA00006484"/>
    </source>
</evidence>
<dbReference type="Proteomes" id="UP001516400">
    <property type="component" value="Unassembled WGS sequence"/>
</dbReference>
<dbReference type="Gene3D" id="3.40.50.720">
    <property type="entry name" value="NAD(P)-binding Rossmann-like Domain"/>
    <property type="match status" value="1"/>
</dbReference>
<dbReference type="EMBL" id="JABFTP020000144">
    <property type="protein sequence ID" value="KAL3282660.1"/>
    <property type="molecule type" value="Genomic_DNA"/>
</dbReference>
<keyword evidence="2" id="KW-0560">Oxidoreductase</keyword>
<dbReference type="PRINTS" id="PR00080">
    <property type="entry name" value="SDRFAMILY"/>
</dbReference>
<dbReference type="PANTHER" id="PTHR43115:SF4">
    <property type="entry name" value="DEHYDROGENASE_REDUCTASE SDR FAMILY MEMBER 11"/>
    <property type="match status" value="1"/>
</dbReference>
<gene>
    <name evidence="4" type="ORF">HHI36_005835</name>
</gene>
<dbReference type="InterPro" id="IPR002347">
    <property type="entry name" value="SDR_fam"/>
</dbReference>
<evidence type="ECO:0000256" key="3">
    <source>
        <dbReference type="RuleBase" id="RU000363"/>
    </source>
</evidence>
<dbReference type="PANTHER" id="PTHR43115">
    <property type="entry name" value="DEHYDROGENASE/REDUCTASE SDR FAMILY MEMBER 11"/>
    <property type="match status" value="1"/>
</dbReference>
<proteinExistence type="inferred from homology"/>
<evidence type="ECO:0000313" key="5">
    <source>
        <dbReference type="Proteomes" id="UP001516400"/>
    </source>
</evidence>
<evidence type="ECO:0008006" key="6">
    <source>
        <dbReference type="Google" id="ProtNLM"/>
    </source>
</evidence>
<name>A0ABD2NVJ2_9CUCU</name>
<dbReference type="SUPFAM" id="SSF51735">
    <property type="entry name" value="NAD(P)-binding Rossmann-fold domains"/>
    <property type="match status" value="1"/>
</dbReference>
<comment type="similarity">
    <text evidence="1 3">Belongs to the short-chain dehydrogenases/reductases (SDR) family.</text>
</comment>